<dbReference type="Proteomes" id="UP001236303">
    <property type="component" value="Unassembled WGS sequence"/>
</dbReference>
<dbReference type="InterPro" id="IPR036691">
    <property type="entry name" value="Endo/exonu/phosph_ase_sf"/>
</dbReference>
<feature type="non-terminal residue" evidence="1">
    <location>
        <position position="1"/>
    </location>
</feature>
<reference evidence="1" key="1">
    <citation type="submission" date="2023-05" db="EMBL/GenBank/DDBJ databases">
        <title>Cataloging the Phylogenetic Diversity of Human Bladder Bacteria.</title>
        <authorList>
            <person name="Du J."/>
        </authorList>
    </citation>
    <scope>NUCLEOTIDE SEQUENCE</scope>
    <source>
        <strain evidence="1">UMB1050</strain>
    </source>
</reference>
<evidence type="ECO:0000313" key="2">
    <source>
        <dbReference type="Proteomes" id="UP001236303"/>
    </source>
</evidence>
<evidence type="ECO:0008006" key="3">
    <source>
        <dbReference type="Google" id="ProtNLM"/>
    </source>
</evidence>
<dbReference type="PANTHER" id="PTHR42834:SF1">
    <property type="entry name" value="ENDONUCLEASE_EXONUCLEASE_PHOSPHATASE FAMILY PROTEIN (AFU_ORTHOLOGUE AFUA_3G09210)"/>
    <property type="match status" value="1"/>
</dbReference>
<dbReference type="EMBL" id="JASOPA010000094">
    <property type="protein sequence ID" value="MDK7243605.1"/>
    <property type="molecule type" value="Genomic_DNA"/>
</dbReference>
<dbReference type="SUPFAM" id="SSF56219">
    <property type="entry name" value="DNase I-like"/>
    <property type="match status" value="1"/>
</dbReference>
<dbReference type="AlphaFoldDB" id="A0AAW6Y545"/>
<gene>
    <name evidence="1" type="ORF">QP451_11400</name>
</gene>
<dbReference type="PANTHER" id="PTHR42834">
    <property type="entry name" value="ENDONUCLEASE/EXONUCLEASE/PHOSPHATASE FAMILY PROTEIN (AFU_ORTHOLOGUE AFUA_3G09210)"/>
    <property type="match status" value="1"/>
</dbReference>
<accession>A0AAW6Y545</accession>
<protein>
    <recommendedName>
        <fullName evidence="3">ExeM/NucH family extracellular endonuclease</fullName>
    </recommendedName>
</protein>
<evidence type="ECO:0000313" key="1">
    <source>
        <dbReference type="EMBL" id="MDK7243605.1"/>
    </source>
</evidence>
<feature type="non-terminal residue" evidence="1">
    <location>
        <position position="92"/>
    </location>
</feature>
<sequence length="92" mass="9670">ALVAFAERMKAETGTDRVLLMGDFNAYEKEDPIRVLEAAGYVSQGALTGEYSYAFGGAVGSLDGIYASPSAATAITGQDIWMINANESVALE</sequence>
<comment type="caution">
    <text evidence="1">The sequence shown here is derived from an EMBL/GenBank/DDBJ whole genome shotgun (WGS) entry which is preliminary data.</text>
</comment>
<name>A0AAW6Y545_NEISU</name>
<dbReference type="Gene3D" id="3.60.10.10">
    <property type="entry name" value="Endonuclease/exonuclease/phosphatase"/>
    <property type="match status" value="1"/>
</dbReference>
<organism evidence="1 2">
    <name type="scientific">Neisseria subflava</name>
    <dbReference type="NCBI Taxonomy" id="28449"/>
    <lineage>
        <taxon>Bacteria</taxon>
        <taxon>Pseudomonadati</taxon>
        <taxon>Pseudomonadota</taxon>
        <taxon>Betaproteobacteria</taxon>
        <taxon>Neisseriales</taxon>
        <taxon>Neisseriaceae</taxon>
        <taxon>Neisseria</taxon>
    </lineage>
</organism>
<proteinExistence type="predicted"/>